<dbReference type="EMBL" id="CP111025">
    <property type="protein sequence ID" value="WAR25601.1"/>
    <property type="molecule type" value="Genomic_DNA"/>
</dbReference>
<reference evidence="3" key="1">
    <citation type="submission" date="2022-11" db="EMBL/GenBank/DDBJ databases">
        <title>Centuries of genome instability and evolution in soft-shell clam transmissible cancer (bioRxiv).</title>
        <authorList>
            <person name="Hart S.F.M."/>
            <person name="Yonemitsu M.A."/>
            <person name="Giersch R.M."/>
            <person name="Beal B.F."/>
            <person name="Arriagada G."/>
            <person name="Davis B.W."/>
            <person name="Ostrander E.A."/>
            <person name="Goff S.P."/>
            <person name="Metzger M.J."/>
        </authorList>
    </citation>
    <scope>NUCLEOTIDE SEQUENCE</scope>
    <source>
        <strain evidence="3">MELC-2E11</strain>
        <tissue evidence="3">Siphon/mantle</tissue>
    </source>
</reference>
<name>A0ABY7G2S7_MYAAR</name>
<evidence type="ECO:0000256" key="2">
    <source>
        <dbReference type="SAM" id="SignalP"/>
    </source>
</evidence>
<accession>A0ABY7G2S7</accession>
<dbReference type="Proteomes" id="UP001164746">
    <property type="component" value="Chromosome 14"/>
</dbReference>
<feature type="compositionally biased region" description="Basic and acidic residues" evidence="1">
    <location>
        <begin position="113"/>
        <end position="129"/>
    </location>
</feature>
<evidence type="ECO:0000313" key="4">
    <source>
        <dbReference type="Proteomes" id="UP001164746"/>
    </source>
</evidence>
<dbReference type="SUPFAM" id="SSF49854">
    <property type="entry name" value="Spermadhesin, CUB domain"/>
    <property type="match status" value="1"/>
</dbReference>
<keyword evidence="4" id="KW-1185">Reference proteome</keyword>
<feature type="region of interest" description="Disordered" evidence="1">
    <location>
        <begin position="113"/>
        <end position="133"/>
    </location>
</feature>
<sequence length="204" mass="22753">MTFSATFTCCMIICVLCSEANELCGKTFVDYYGSFSFTKPGKNECNWIISVGSHVSVNVDADMGNFLESCLLNKLSIFTPNASIADSRQTLCKTGNIRFSGLGPVFINLTTDSKRQKSTQKKDKGKVDEQNYSNTTTKLRAIDSAHSLQSHPECELREYTALYKPQRSVANANNQDYAVLHQQLGPAYSQDDTEYSEVNIYEMV</sequence>
<proteinExistence type="predicted"/>
<keyword evidence="2" id="KW-0732">Signal</keyword>
<evidence type="ECO:0008006" key="5">
    <source>
        <dbReference type="Google" id="ProtNLM"/>
    </source>
</evidence>
<feature type="chain" id="PRO_5045897620" description="CUB domain-containing protein" evidence="2">
    <location>
        <begin position="21"/>
        <end position="204"/>
    </location>
</feature>
<organism evidence="3 4">
    <name type="scientific">Mya arenaria</name>
    <name type="common">Soft-shell clam</name>
    <dbReference type="NCBI Taxonomy" id="6604"/>
    <lineage>
        <taxon>Eukaryota</taxon>
        <taxon>Metazoa</taxon>
        <taxon>Spiralia</taxon>
        <taxon>Lophotrochozoa</taxon>
        <taxon>Mollusca</taxon>
        <taxon>Bivalvia</taxon>
        <taxon>Autobranchia</taxon>
        <taxon>Heteroconchia</taxon>
        <taxon>Euheterodonta</taxon>
        <taxon>Imparidentia</taxon>
        <taxon>Neoheterodontei</taxon>
        <taxon>Myida</taxon>
        <taxon>Myoidea</taxon>
        <taxon>Myidae</taxon>
        <taxon>Mya</taxon>
    </lineage>
</organism>
<evidence type="ECO:0000313" key="3">
    <source>
        <dbReference type="EMBL" id="WAR25601.1"/>
    </source>
</evidence>
<feature type="signal peptide" evidence="2">
    <location>
        <begin position="1"/>
        <end position="20"/>
    </location>
</feature>
<evidence type="ECO:0000256" key="1">
    <source>
        <dbReference type="SAM" id="MobiDB-lite"/>
    </source>
</evidence>
<dbReference type="InterPro" id="IPR035914">
    <property type="entry name" value="Sperma_CUB_dom_sf"/>
</dbReference>
<protein>
    <recommendedName>
        <fullName evidence="5">CUB domain-containing protein</fullName>
    </recommendedName>
</protein>
<gene>
    <name evidence="3" type="ORF">MAR_011305</name>
</gene>